<dbReference type="InterPro" id="IPR033248">
    <property type="entry name" value="Transketolase_C"/>
</dbReference>
<evidence type="ECO:0000259" key="4">
    <source>
        <dbReference type="SMART" id="SM00861"/>
    </source>
</evidence>
<reference evidence="5 6" key="1">
    <citation type="journal article" date="2012" name="J. Bacteriol.">
        <title>Draft Genome Sequences for Two Metal-Reducing Pelosinus fermentans Strains Isolated from a Cr(VI)-Contaminated Site and for Type Strain R7.</title>
        <authorList>
            <person name="Brown S.D."/>
            <person name="Podar M."/>
            <person name="Klingeman D.M."/>
            <person name="Johnson C.M."/>
            <person name="Yang Z.K."/>
            <person name="Utturkar S.M."/>
            <person name="Land M.L."/>
            <person name="Mosher J.J."/>
            <person name="Hurt R.A.Jr."/>
            <person name="Phelps T.J."/>
            <person name="Palumbo A.V."/>
            <person name="Arkin A.P."/>
            <person name="Hazen T.C."/>
            <person name="Elias D.A."/>
        </authorList>
    </citation>
    <scope>NUCLEOTIDE SEQUENCE [LARGE SCALE GENOMIC DNA]</scope>
    <source>
        <strain evidence="5 6">B4</strain>
    </source>
</reference>
<dbReference type="InterPro" id="IPR009014">
    <property type="entry name" value="Transketo_C/PFOR_II"/>
</dbReference>
<organism evidence="5 6">
    <name type="scientific">Pelosinus fermentans B4</name>
    <dbReference type="NCBI Taxonomy" id="1149862"/>
    <lineage>
        <taxon>Bacteria</taxon>
        <taxon>Bacillati</taxon>
        <taxon>Bacillota</taxon>
        <taxon>Negativicutes</taxon>
        <taxon>Selenomonadales</taxon>
        <taxon>Sporomusaceae</taxon>
        <taxon>Pelosinus</taxon>
    </lineage>
</organism>
<dbReference type="SUPFAM" id="SSF52518">
    <property type="entry name" value="Thiamin diphosphate-binding fold (THDP-binding)"/>
    <property type="match status" value="1"/>
</dbReference>
<dbReference type="RefSeq" id="WP_007935897.1">
    <property type="nucleotide sequence ID" value="NZ_AKVJ01000030.1"/>
</dbReference>
<dbReference type="SUPFAM" id="SSF52922">
    <property type="entry name" value="TK C-terminal domain-like"/>
    <property type="match status" value="1"/>
</dbReference>
<comment type="caution">
    <text evidence="5">The sequence shown here is derived from an EMBL/GenBank/DDBJ whole genome shotgun (WGS) entry which is preliminary data.</text>
</comment>
<dbReference type="InterPro" id="IPR051157">
    <property type="entry name" value="PDH/Transketolase"/>
</dbReference>
<dbReference type="Gene3D" id="3.40.50.970">
    <property type="match status" value="1"/>
</dbReference>
<evidence type="ECO:0000313" key="6">
    <source>
        <dbReference type="Proteomes" id="UP000004324"/>
    </source>
</evidence>
<dbReference type="SMART" id="SM00861">
    <property type="entry name" value="Transket_pyr"/>
    <property type="match status" value="1"/>
</dbReference>
<dbReference type="OrthoDB" id="8732661at2"/>
<protein>
    <submittedName>
        <fullName evidence="5">Transketolase central region</fullName>
    </submittedName>
</protein>
<dbReference type="Pfam" id="PF02779">
    <property type="entry name" value="Transket_pyr"/>
    <property type="match status" value="1"/>
</dbReference>
<dbReference type="InterPro" id="IPR005475">
    <property type="entry name" value="Transketolase-like_Pyr-bd"/>
</dbReference>
<evidence type="ECO:0000313" key="5">
    <source>
        <dbReference type="EMBL" id="EIW17464.1"/>
    </source>
</evidence>
<keyword evidence="3" id="KW-0786">Thiamine pyrophosphate</keyword>
<evidence type="ECO:0000256" key="3">
    <source>
        <dbReference type="ARBA" id="ARBA00023052"/>
    </source>
</evidence>
<sequence length="310" mass="32882">MKAMREAYGEALAELGKINPQVVTLDADVSGSTRSALFGQAFPDRFFNVGIAEGNMAAMAAGFALADKIPFINTFAFLMAVRATDPIRSLIAYNKLNVKVVGAYGGFSDSYDGGSHQAIEDVAIMRSLPNLKVIVPADEYAARASVTAVAEYIGPVYLRLSRAEVPPVYNAAHCPFSIGKGNVLAEGKNVTIIANGYMVHRAMEARKILLSEGIDAEVIDMHTIKPIDSELVIQSAAKTGAVVSVEEATVIGGLGSAVAEVLVENKPVPMELVGVKDVFGESGDYNELLAKHGLDTPSIVEAVRRVIAKK</sequence>
<evidence type="ECO:0000256" key="1">
    <source>
        <dbReference type="ARBA" id="ARBA00001964"/>
    </source>
</evidence>
<dbReference type="Proteomes" id="UP000004324">
    <property type="component" value="Unassembled WGS sequence"/>
</dbReference>
<dbReference type="Pfam" id="PF02780">
    <property type="entry name" value="Transketolase_C"/>
    <property type="match status" value="1"/>
</dbReference>
<accession>I9LAM4</accession>
<feature type="domain" description="Transketolase-like pyrimidine-binding" evidence="4">
    <location>
        <begin position="2"/>
        <end position="168"/>
    </location>
</feature>
<dbReference type="FunFam" id="3.40.50.970:FF:000129">
    <property type="entry name" value="Transketolase"/>
    <property type="match status" value="1"/>
</dbReference>
<name>I9LAM4_9FIRM</name>
<dbReference type="InterPro" id="IPR029061">
    <property type="entry name" value="THDP-binding"/>
</dbReference>
<evidence type="ECO:0000256" key="2">
    <source>
        <dbReference type="ARBA" id="ARBA00007131"/>
    </source>
</evidence>
<dbReference type="EMBL" id="AKVJ01000030">
    <property type="protein sequence ID" value="EIW17464.1"/>
    <property type="molecule type" value="Genomic_DNA"/>
</dbReference>
<keyword evidence="6" id="KW-1185">Reference proteome</keyword>
<dbReference type="CDD" id="cd07033">
    <property type="entry name" value="TPP_PYR_DXS_TK_like"/>
    <property type="match status" value="1"/>
</dbReference>
<dbReference type="PANTHER" id="PTHR43825">
    <property type="entry name" value="PYRUVATE DEHYDROGENASE E1 COMPONENT"/>
    <property type="match status" value="1"/>
</dbReference>
<dbReference type="Gene3D" id="3.40.50.920">
    <property type="match status" value="1"/>
</dbReference>
<dbReference type="AlphaFoldDB" id="I9LAM4"/>
<gene>
    <name evidence="5" type="ORF">FB4_4213</name>
</gene>
<comment type="similarity">
    <text evidence="2">Belongs to the transketolase family.</text>
</comment>
<dbReference type="PATRIC" id="fig|1149862.3.peg.3181"/>
<dbReference type="PANTHER" id="PTHR43825:SF1">
    <property type="entry name" value="TRANSKETOLASE-LIKE PYRIMIDINE-BINDING DOMAIN-CONTAINING PROTEIN"/>
    <property type="match status" value="1"/>
</dbReference>
<proteinExistence type="inferred from homology"/>
<comment type="cofactor">
    <cofactor evidence="1">
        <name>thiamine diphosphate</name>
        <dbReference type="ChEBI" id="CHEBI:58937"/>
    </cofactor>
</comment>